<keyword evidence="5 7" id="KW-1133">Transmembrane helix</keyword>
<keyword evidence="6 7" id="KW-0472">Membrane</keyword>
<keyword evidence="3" id="KW-1003">Cell membrane</keyword>
<dbReference type="EMBL" id="QBMC01000018">
    <property type="protein sequence ID" value="PZO21744.1"/>
    <property type="molecule type" value="Genomic_DNA"/>
</dbReference>
<evidence type="ECO:0000256" key="2">
    <source>
        <dbReference type="ARBA" id="ARBA00007430"/>
    </source>
</evidence>
<reference evidence="9" key="1">
    <citation type="submission" date="2018-04" db="EMBL/GenBank/DDBJ databases">
        <authorList>
            <person name="Cornet L."/>
        </authorList>
    </citation>
    <scope>NUCLEOTIDE SEQUENCE [LARGE SCALE GENOMIC DNA]</scope>
</reference>
<dbReference type="GO" id="GO:0005886">
    <property type="term" value="C:plasma membrane"/>
    <property type="evidence" value="ECO:0007669"/>
    <property type="project" value="UniProtKB-SubCell"/>
</dbReference>
<dbReference type="InterPro" id="IPR050833">
    <property type="entry name" value="Poly_Biosynth_Transport"/>
</dbReference>
<feature type="transmembrane region" description="Helical" evidence="7">
    <location>
        <begin position="299"/>
        <end position="321"/>
    </location>
</feature>
<comment type="similarity">
    <text evidence="2">Belongs to the polysaccharide synthase family.</text>
</comment>
<feature type="transmembrane region" description="Helical" evidence="7">
    <location>
        <begin position="178"/>
        <end position="196"/>
    </location>
</feature>
<feature type="transmembrane region" description="Helical" evidence="7">
    <location>
        <begin position="91"/>
        <end position="114"/>
    </location>
</feature>
<evidence type="ECO:0000256" key="7">
    <source>
        <dbReference type="SAM" id="Phobius"/>
    </source>
</evidence>
<evidence type="ECO:0000313" key="8">
    <source>
        <dbReference type="EMBL" id="PZO21744.1"/>
    </source>
</evidence>
<dbReference type="CDD" id="cd13127">
    <property type="entry name" value="MATE_tuaB_like"/>
    <property type="match status" value="1"/>
</dbReference>
<evidence type="ECO:0000256" key="4">
    <source>
        <dbReference type="ARBA" id="ARBA00022692"/>
    </source>
</evidence>
<feature type="transmembrane region" description="Helical" evidence="7">
    <location>
        <begin position="152"/>
        <end position="172"/>
    </location>
</feature>
<evidence type="ECO:0000256" key="6">
    <source>
        <dbReference type="ARBA" id="ARBA00023136"/>
    </source>
</evidence>
<proteinExistence type="inferred from homology"/>
<name>A0A2W4UNM5_9CYAN</name>
<evidence type="ECO:0000256" key="3">
    <source>
        <dbReference type="ARBA" id="ARBA00022475"/>
    </source>
</evidence>
<dbReference type="PANTHER" id="PTHR30250:SF10">
    <property type="entry name" value="LIPOPOLYSACCHARIDE BIOSYNTHESIS PROTEIN WZXC"/>
    <property type="match status" value="1"/>
</dbReference>
<comment type="caution">
    <text evidence="8">The sequence shown here is derived from an EMBL/GenBank/DDBJ whole genome shotgun (WGS) entry which is preliminary data.</text>
</comment>
<feature type="transmembrane region" description="Helical" evidence="7">
    <location>
        <begin position="361"/>
        <end position="379"/>
    </location>
</feature>
<feature type="transmembrane region" description="Helical" evidence="7">
    <location>
        <begin position="252"/>
        <end position="279"/>
    </location>
</feature>
<dbReference type="Pfam" id="PF13440">
    <property type="entry name" value="Polysacc_synt_3"/>
    <property type="match status" value="1"/>
</dbReference>
<feature type="transmembrane region" description="Helical" evidence="7">
    <location>
        <begin position="385"/>
        <end position="408"/>
    </location>
</feature>
<organism evidence="8 9">
    <name type="scientific">Leptolyngbya foveolarum</name>
    <dbReference type="NCBI Taxonomy" id="47253"/>
    <lineage>
        <taxon>Bacteria</taxon>
        <taxon>Bacillati</taxon>
        <taxon>Cyanobacteriota</taxon>
        <taxon>Cyanophyceae</taxon>
        <taxon>Leptolyngbyales</taxon>
        <taxon>Leptolyngbyaceae</taxon>
        <taxon>Leptolyngbya group</taxon>
        <taxon>Leptolyngbya</taxon>
    </lineage>
</organism>
<feature type="transmembrane region" description="Helical" evidence="7">
    <location>
        <begin position="327"/>
        <end position="349"/>
    </location>
</feature>
<gene>
    <name evidence="8" type="ORF">DCF25_04695</name>
</gene>
<comment type="subcellular location">
    <subcellularLocation>
        <location evidence="1">Cell membrane</location>
        <topology evidence="1">Multi-pass membrane protein</topology>
    </subcellularLocation>
</comment>
<dbReference type="PANTHER" id="PTHR30250">
    <property type="entry name" value="PST FAMILY PREDICTED COLANIC ACID TRANSPORTER"/>
    <property type="match status" value="1"/>
</dbReference>
<dbReference type="Proteomes" id="UP000249354">
    <property type="component" value="Unassembled WGS sequence"/>
</dbReference>
<keyword evidence="4 7" id="KW-0812">Transmembrane</keyword>
<reference evidence="8 9" key="2">
    <citation type="submission" date="2018-06" db="EMBL/GenBank/DDBJ databases">
        <title>Metagenomic assembly of (sub)arctic Cyanobacteria and their associated microbiome from non-axenic cultures.</title>
        <authorList>
            <person name="Baurain D."/>
        </authorList>
    </citation>
    <scope>NUCLEOTIDE SEQUENCE [LARGE SCALE GENOMIC DNA]</scope>
    <source>
        <strain evidence="8">ULC129bin1</strain>
    </source>
</reference>
<feature type="transmembrane region" description="Helical" evidence="7">
    <location>
        <begin position="120"/>
        <end position="140"/>
    </location>
</feature>
<protein>
    <submittedName>
        <fullName evidence="8">Lipopolysaccharide biosynthesis protein</fullName>
    </submittedName>
</protein>
<feature type="transmembrane region" description="Helical" evidence="7">
    <location>
        <begin position="47"/>
        <end position="65"/>
    </location>
</feature>
<dbReference type="AlphaFoldDB" id="A0A2W4UNM5"/>
<evidence type="ECO:0000256" key="1">
    <source>
        <dbReference type="ARBA" id="ARBA00004651"/>
    </source>
</evidence>
<accession>A0A2W4UNM5</accession>
<evidence type="ECO:0000313" key="9">
    <source>
        <dbReference type="Proteomes" id="UP000249354"/>
    </source>
</evidence>
<evidence type="ECO:0000256" key="5">
    <source>
        <dbReference type="ARBA" id="ARBA00022989"/>
    </source>
</evidence>
<sequence>MSRKNIQRLISDKLIRNIGWLSASQIFVRLFRLLAVVVLARKLTTEDYGIIAIIFTVTDFAYIFIQKGGVAPKLIQADPADLDTLSDTAYWINWILCISVFIAQCLAAFPIAAFYDNNQLILPIMVIGVAYLFNPIYAIQDALIRRENRLKISAIATAIYALVSNSLIFILALTNMGLWSVVIAKSVSHVVWIVMFRYHHSWRPSRSFTLHRWKDIFNFSKFPLGIELLNYLRSNIDYLLIGRFFSLEALGLYFFAFNAGLGISLSAINMVTNSVFPYLCEARTNRASLKKSYGKSLKVVATIMIPLVLLQSSLAPFYVPIVFGEKWISAIPILIMVCLSGIPRAFAIVSEQLLLTVDRGLTGLKWNVGFTALFVVVILCSAQFSIYAVAASVLAVHLVCLPLFSIWVSRSTFPRSEVFSN</sequence>
<feature type="transmembrane region" description="Helical" evidence="7">
    <location>
        <begin position="20"/>
        <end position="41"/>
    </location>
</feature>